<dbReference type="PROSITE" id="PS50886">
    <property type="entry name" value="TRBD"/>
    <property type="match status" value="1"/>
</dbReference>
<dbReference type="SMART" id="SM00896">
    <property type="entry name" value="FDX-ACB"/>
    <property type="match status" value="1"/>
</dbReference>
<comment type="subunit">
    <text evidence="3 15">Tetramer of two alpha and two beta subunits.</text>
</comment>
<evidence type="ECO:0000313" key="21">
    <source>
        <dbReference type="Proteomes" id="UP000175669"/>
    </source>
</evidence>
<dbReference type="CDD" id="cd00769">
    <property type="entry name" value="PheRS_beta_core"/>
    <property type="match status" value="1"/>
</dbReference>
<dbReference type="NCBIfam" id="TIGR00472">
    <property type="entry name" value="pheT_bact"/>
    <property type="match status" value="1"/>
</dbReference>
<evidence type="ECO:0000256" key="6">
    <source>
        <dbReference type="ARBA" id="ARBA00022598"/>
    </source>
</evidence>
<dbReference type="Gene3D" id="3.30.930.10">
    <property type="entry name" value="Bira Bifunctional Protein, Domain 2"/>
    <property type="match status" value="1"/>
</dbReference>
<dbReference type="GO" id="GO:0005524">
    <property type="term" value="F:ATP binding"/>
    <property type="evidence" value="ECO:0007669"/>
    <property type="project" value="UniProtKB-UniRule"/>
</dbReference>
<dbReference type="FunFam" id="2.40.50.140:FF:000045">
    <property type="entry name" value="Phenylalanine--tRNA ligase beta subunit"/>
    <property type="match status" value="1"/>
</dbReference>
<dbReference type="InterPro" id="IPR009061">
    <property type="entry name" value="DNA-bd_dom_put_sf"/>
</dbReference>
<comment type="subcellular location">
    <subcellularLocation>
        <location evidence="1 15">Cytoplasm</location>
    </subcellularLocation>
</comment>
<evidence type="ECO:0000259" key="18">
    <source>
        <dbReference type="PROSITE" id="PS51447"/>
    </source>
</evidence>
<evidence type="ECO:0000256" key="7">
    <source>
        <dbReference type="ARBA" id="ARBA00022723"/>
    </source>
</evidence>
<reference evidence="21" key="1">
    <citation type="submission" date="2016-07" db="EMBL/GenBank/DDBJ databases">
        <authorList>
            <person name="Florea S."/>
            <person name="Webb J.S."/>
            <person name="Jaromczyk J."/>
            <person name="Schardl C.L."/>
        </authorList>
    </citation>
    <scope>NUCLEOTIDE SEQUENCE [LARGE SCALE GENOMIC DNA]</scope>
    <source>
        <strain evidence="21">KCTC 42131</strain>
    </source>
</reference>
<dbReference type="InterPro" id="IPR045060">
    <property type="entry name" value="Phe-tRNA-ligase_IIc_bsu"/>
</dbReference>
<keyword evidence="11 16" id="KW-0694">RNA-binding</keyword>
<comment type="cofactor">
    <cofactor evidence="15">
        <name>Mg(2+)</name>
        <dbReference type="ChEBI" id="CHEBI:18420"/>
    </cofactor>
    <text evidence="15">Binds 2 magnesium ions per tetramer.</text>
</comment>
<keyword evidence="7 15" id="KW-0479">Metal-binding</keyword>
<evidence type="ECO:0000256" key="14">
    <source>
        <dbReference type="ARBA" id="ARBA00049255"/>
    </source>
</evidence>
<evidence type="ECO:0000256" key="2">
    <source>
        <dbReference type="ARBA" id="ARBA00008653"/>
    </source>
</evidence>
<dbReference type="InterPro" id="IPR045864">
    <property type="entry name" value="aa-tRNA-synth_II/BPL/LPL"/>
</dbReference>
<dbReference type="GO" id="GO:0004826">
    <property type="term" value="F:phenylalanine-tRNA ligase activity"/>
    <property type="evidence" value="ECO:0007669"/>
    <property type="project" value="UniProtKB-UniRule"/>
</dbReference>
<dbReference type="PANTHER" id="PTHR10947:SF0">
    <property type="entry name" value="PHENYLALANINE--TRNA LIGASE BETA SUBUNIT"/>
    <property type="match status" value="1"/>
</dbReference>
<proteinExistence type="inferred from homology"/>
<organism evidence="20 21">
    <name type="scientific">Pseudohongiella acticola</name>
    <dbReference type="NCBI Taxonomy" id="1524254"/>
    <lineage>
        <taxon>Bacteria</taxon>
        <taxon>Pseudomonadati</taxon>
        <taxon>Pseudomonadota</taxon>
        <taxon>Gammaproteobacteria</taxon>
        <taxon>Pseudomonadales</taxon>
        <taxon>Pseudohongiellaceae</taxon>
        <taxon>Pseudohongiella</taxon>
    </lineage>
</organism>
<evidence type="ECO:0000256" key="3">
    <source>
        <dbReference type="ARBA" id="ARBA00011209"/>
    </source>
</evidence>
<dbReference type="InterPro" id="IPR002547">
    <property type="entry name" value="tRNA-bd_dom"/>
</dbReference>
<gene>
    <name evidence="15" type="primary">pheT</name>
    <name evidence="20" type="ORF">PHACT_01550</name>
</gene>
<evidence type="ECO:0000259" key="19">
    <source>
        <dbReference type="PROSITE" id="PS51483"/>
    </source>
</evidence>
<feature type="binding site" evidence="15">
    <location>
        <position position="471"/>
    </location>
    <ligand>
        <name>Mg(2+)</name>
        <dbReference type="ChEBI" id="CHEBI:18420"/>
        <note>shared with alpha subunit</note>
    </ligand>
</feature>
<evidence type="ECO:0000256" key="13">
    <source>
        <dbReference type="ARBA" id="ARBA00023146"/>
    </source>
</evidence>
<protein>
    <recommendedName>
        <fullName evidence="15">Phenylalanine--tRNA ligase beta subunit</fullName>
        <ecNumber evidence="15">6.1.1.20</ecNumber>
    </recommendedName>
    <alternativeName>
        <fullName evidence="15">Phenylalanyl-tRNA synthetase beta subunit</fullName>
        <shortName evidence="15">PheRS</shortName>
    </alternativeName>
</protein>
<dbReference type="STRING" id="1524254.PHACT_01550"/>
<dbReference type="SMART" id="SM00874">
    <property type="entry name" value="B5"/>
    <property type="match status" value="1"/>
</dbReference>
<dbReference type="FunFam" id="3.30.70.380:FF:000001">
    <property type="entry name" value="Phenylalanine--tRNA ligase beta subunit"/>
    <property type="match status" value="1"/>
</dbReference>
<dbReference type="SMART" id="SM00873">
    <property type="entry name" value="B3_4"/>
    <property type="match status" value="1"/>
</dbReference>
<comment type="caution">
    <text evidence="20">The sequence shown here is derived from an EMBL/GenBank/DDBJ whole genome shotgun (WGS) entry which is preliminary data.</text>
</comment>
<dbReference type="CDD" id="cd02796">
    <property type="entry name" value="tRNA_bind_bactPheRS"/>
    <property type="match status" value="1"/>
</dbReference>
<dbReference type="FunFam" id="3.30.930.10:FF:000022">
    <property type="entry name" value="Phenylalanine--tRNA ligase beta subunit"/>
    <property type="match status" value="1"/>
</dbReference>
<dbReference type="InterPro" id="IPR004532">
    <property type="entry name" value="Phe-tRNA-ligase_IIc_bsu_bact"/>
</dbReference>
<dbReference type="PROSITE" id="PS51447">
    <property type="entry name" value="FDX_ACB"/>
    <property type="match status" value="1"/>
</dbReference>
<dbReference type="Pfam" id="PF03484">
    <property type="entry name" value="B5"/>
    <property type="match status" value="1"/>
</dbReference>
<dbReference type="FunFam" id="3.50.40.10:FF:000001">
    <property type="entry name" value="Phenylalanine--tRNA ligase beta subunit"/>
    <property type="match status" value="1"/>
</dbReference>
<dbReference type="Gene3D" id="3.30.56.10">
    <property type="match status" value="2"/>
</dbReference>
<evidence type="ECO:0000256" key="15">
    <source>
        <dbReference type="HAMAP-Rule" id="MF_00283"/>
    </source>
</evidence>
<feature type="domain" description="B5" evidence="19">
    <location>
        <begin position="408"/>
        <end position="484"/>
    </location>
</feature>
<dbReference type="SUPFAM" id="SSF55681">
    <property type="entry name" value="Class II aaRS and biotin synthetases"/>
    <property type="match status" value="1"/>
</dbReference>
<dbReference type="InterPro" id="IPR005147">
    <property type="entry name" value="tRNA_synthase_B5-dom"/>
</dbReference>
<dbReference type="OrthoDB" id="9805455at2"/>
<feature type="domain" description="TRNA-binding" evidence="17">
    <location>
        <begin position="44"/>
        <end position="157"/>
    </location>
</feature>
<dbReference type="PANTHER" id="PTHR10947">
    <property type="entry name" value="PHENYLALANYL-TRNA SYNTHETASE BETA CHAIN AND LEUCINE-RICH REPEAT-CONTAINING PROTEIN 47"/>
    <property type="match status" value="1"/>
</dbReference>
<feature type="domain" description="FDX-ACB" evidence="18">
    <location>
        <begin position="710"/>
        <end position="803"/>
    </location>
</feature>
<dbReference type="SUPFAM" id="SSF56037">
    <property type="entry name" value="PheT/TilS domain"/>
    <property type="match status" value="1"/>
</dbReference>
<dbReference type="EMBL" id="MASR01000001">
    <property type="protein sequence ID" value="OFE11988.1"/>
    <property type="molecule type" value="Genomic_DNA"/>
</dbReference>
<evidence type="ECO:0000259" key="17">
    <source>
        <dbReference type="PROSITE" id="PS50886"/>
    </source>
</evidence>
<evidence type="ECO:0000256" key="1">
    <source>
        <dbReference type="ARBA" id="ARBA00004496"/>
    </source>
</evidence>
<keyword evidence="9 15" id="KW-0067">ATP-binding</keyword>
<evidence type="ECO:0000256" key="10">
    <source>
        <dbReference type="ARBA" id="ARBA00022842"/>
    </source>
</evidence>
<dbReference type="FunFam" id="3.30.56.10:FF:000002">
    <property type="entry name" value="Phenylalanine--tRNA ligase beta subunit"/>
    <property type="match status" value="1"/>
</dbReference>
<evidence type="ECO:0000256" key="16">
    <source>
        <dbReference type="PROSITE-ProRule" id="PRU00209"/>
    </source>
</evidence>
<name>A0A1E8CHW6_9GAMM</name>
<dbReference type="Gene3D" id="2.40.50.140">
    <property type="entry name" value="Nucleic acid-binding proteins"/>
    <property type="match status" value="1"/>
</dbReference>
<dbReference type="EC" id="6.1.1.20" evidence="15"/>
<dbReference type="NCBIfam" id="NF045760">
    <property type="entry name" value="YtpR"/>
    <property type="match status" value="1"/>
</dbReference>
<dbReference type="Gene3D" id="3.50.40.10">
    <property type="entry name" value="Phenylalanyl-trna Synthetase, Chain B, domain 3"/>
    <property type="match status" value="1"/>
</dbReference>
<keyword evidence="5 16" id="KW-0820">tRNA-binding</keyword>
<dbReference type="InterPro" id="IPR041616">
    <property type="entry name" value="PheRS_beta_core"/>
</dbReference>
<feature type="binding site" evidence="15">
    <location>
        <position position="462"/>
    </location>
    <ligand>
        <name>Mg(2+)</name>
        <dbReference type="ChEBI" id="CHEBI:18420"/>
        <note>shared with alpha subunit</note>
    </ligand>
</feature>
<keyword evidence="8 15" id="KW-0547">Nucleotide-binding</keyword>
<keyword evidence="10 15" id="KW-0460">Magnesium</keyword>
<dbReference type="InterPro" id="IPR005146">
    <property type="entry name" value="B3/B4_tRNA-bd"/>
</dbReference>
<keyword evidence="12 15" id="KW-0648">Protein biosynthesis</keyword>
<evidence type="ECO:0000256" key="12">
    <source>
        <dbReference type="ARBA" id="ARBA00022917"/>
    </source>
</evidence>
<dbReference type="InterPro" id="IPR033714">
    <property type="entry name" value="tRNA_bind_bactPheRS"/>
</dbReference>
<dbReference type="GO" id="GO:0006432">
    <property type="term" value="P:phenylalanyl-tRNA aminoacylation"/>
    <property type="evidence" value="ECO:0007669"/>
    <property type="project" value="UniProtKB-UniRule"/>
</dbReference>
<comment type="similarity">
    <text evidence="2 15">Belongs to the phenylalanyl-tRNA synthetase beta subunit family. Type 1 subfamily.</text>
</comment>
<dbReference type="GO" id="GO:0009328">
    <property type="term" value="C:phenylalanine-tRNA ligase complex"/>
    <property type="evidence" value="ECO:0007669"/>
    <property type="project" value="TreeGrafter"/>
</dbReference>
<evidence type="ECO:0000256" key="5">
    <source>
        <dbReference type="ARBA" id="ARBA00022555"/>
    </source>
</evidence>
<dbReference type="InterPro" id="IPR020825">
    <property type="entry name" value="Phe-tRNA_synthase-like_B3/B4"/>
</dbReference>
<evidence type="ECO:0000256" key="9">
    <source>
        <dbReference type="ARBA" id="ARBA00022840"/>
    </source>
</evidence>
<evidence type="ECO:0000256" key="4">
    <source>
        <dbReference type="ARBA" id="ARBA00022490"/>
    </source>
</evidence>
<dbReference type="GO" id="GO:0000049">
    <property type="term" value="F:tRNA binding"/>
    <property type="evidence" value="ECO:0007669"/>
    <property type="project" value="UniProtKB-UniRule"/>
</dbReference>
<accession>A0A1E8CHW6</accession>
<feature type="binding site" evidence="15">
    <location>
        <position position="472"/>
    </location>
    <ligand>
        <name>Mg(2+)</name>
        <dbReference type="ChEBI" id="CHEBI:18420"/>
        <note>shared with alpha subunit</note>
    </ligand>
</feature>
<dbReference type="Pfam" id="PF17759">
    <property type="entry name" value="tRNA_synthFbeta"/>
    <property type="match status" value="1"/>
</dbReference>
<dbReference type="SUPFAM" id="SSF50249">
    <property type="entry name" value="Nucleic acid-binding proteins"/>
    <property type="match status" value="1"/>
</dbReference>
<dbReference type="Pfam" id="PF01588">
    <property type="entry name" value="tRNA_bind"/>
    <property type="match status" value="1"/>
</dbReference>
<dbReference type="Gene3D" id="3.30.70.380">
    <property type="entry name" value="Ferrodoxin-fold anticodon-binding domain"/>
    <property type="match status" value="1"/>
</dbReference>
<feature type="binding site" evidence="15">
    <location>
        <position position="468"/>
    </location>
    <ligand>
        <name>Mg(2+)</name>
        <dbReference type="ChEBI" id="CHEBI:18420"/>
        <note>shared with alpha subunit</note>
    </ligand>
</feature>
<evidence type="ECO:0000313" key="20">
    <source>
        <dbReference type="EMBL" id="OFE11988.1"/>
    </source>
</evidence>
<dbReference type="Pfam" id="PF03483">
    <property type="entry name" value="B3_4"/>
    <property type="match status" value="1"/>
</dbReference>
<dbReference type="SUPFAM" id="SSF46955">
    <property type="entry name" value="Putative DNA-binding domain"/>
    <property type="match status" value="1"/>
</dbReference>
<evidence type="ECO:0000256" key="11">
    <source>
        <dbReference type="ARBA" id="ARBA00022884"/>
    </source>
</evidence>
<keyword evidence="6 15" id="KW-0436">Ligase</keyword>
<dbReference type="Proteomes" id="UP000175669">
    <property type="component" value="Unassembled WGS sequence"/>
</dbReference>
<keyword evidence="21" id="KW-1185">Reference proteome</keyword>
<dbReference type="InterPro" id="IPR036690">
    <property type="entry name" value="Fdx_antiC-bd_sf"/>
</dbReference>
<dbReference type="GO" id="GO:0000287">
    <property type="term" value="F:magnesium ion binding"/>
    <property type="evidence" value="ECO:0007669"/>
    <property type="project" value="UniProtKB-UniRule"/>
</dbReference>
<dbReference type="SUPFAM" id="SSF54991">
    <property type="entry name" value="Anticodon-binding domain of PheRS"/>
    <property type="match status" value="1"/>
</dbReference>
<keyword evidence="13 15" id="KW-0030">Aminoacyl-tRNA synthetase</keyword>
<dbReference type="RefSeq" id="WP_070115612.1">
    <property type="nucleotide sequence ID" value="NZ_MASR01000001.1"/>
</dbReference>
<comment type="catalytic activity">
    <reaction evidence="14 15">
        <text>tRNA(Phe) + L-phenylalanine + ATP = L-phenylalanyl-tRNA(Phe) + AMP + diphosphate + H(+)</text>
        <dbReference type="Rhea" id="RHEA:19413"/>
        <dbReference type="Rhea" id="RHEA-COMP:9668"/>
        <dbReference type="Rhea" id="RHEA-COMP:9699"/>
        <dbReference type="ChEBI" id="CHEBI:15378"/>
        <dbReference type="ChEBI" id="CHEBI:30616"/>
        <dbReference type="ChEBI" id="CHEBI:33019"/>
        <dbReference type="ChEBI" id="CHEBI:58095"/>
        <dbReference type="ChEBI" id="CHEBI:78442"/>
        <dbReference type="ChEBI" id="CHEBI:78531"/>
        <dbReference type="ChEBI" id="CHEBI:456215"/>
        <dbReference type="EC" id="6.1.1.20"/>
    </reaction>
</comment>
<dbReference type="PROSITE" id="PS51483">
    <property type="entry name" value="B5"/>
    <property type="match status" value="1"/>
</dbReference>
<dbReference type="Pfam" id="PF03147">
    <property type="entry name" value="FDX-ACB"/>
    <property type="match status" value="1"/>
</dbReference>
<keyword evidence="4 15" id="KW-0963">Cytoplasm</keyword>
<evidence type="ECO:0000256" key="8">
    <source>
        <dbReference type="ARBA" id="ARBA00022741"/>
    </source>
</evidence>
<dbReference type="AlphaFoldDB" id="A0A1E8CHW6"/>
<dbReference type="InterPro" id="IPR005121">
    <property type="entry name" value="Fdx_antiC-bd"/>
</dbReference>
<dbReference type="InterPro" id="IPR012340">
    <property type="entry name" value="NA-bd_OB-fold"/>
</dbReference>
<dbReference type="HAMAP" id="MF_00283">
    <property type="entry name" value="Phe_tRNA_synth_beta1"/>
    <property type="match status" value="1"/>
</dbReference>
<sequence>MIFTQQWIREWLDDSIDPSLLTAERLVFQLTMAGLEVDAHGPVAAAFSGVIVAEVTDVRPHPDADKLRICSVNDGQQTLQVVCGAPNVRVGLKVPYATIGAELPGAEAGKTFRIKKARLRGVESDGMLCSAAELGLSEAADGLFELPADAPAGTDIRNYLELDDSFFELDLTPNRGDCLGINGIAREIGALNDVKVAGPQIPNVAATIEDTFPVRLAAPDACPRYLGRVVRNIDVTAATPLWMQEKLRRCGLRSIDPVVDITNYVLLELGQPMHAFDLLSLNQEICVRMASADDELVLLDGKTVQPDADTLLIADASGPLALAGVMGGEHSGVTEATRDVFLECAFFAPLAVVGRARRYGLHTDASHRYERGVDFEIQGLAMERATALLLEICGGEAGPVTEQLGDLPARREVTLKPENVLKLLGMAMSSDEIVRILNSLGMESIEVSDTEMRFSVPSYRFDISIEADLIEELARVHGYDKLPVTQPAVRMQLPDQPEADVGMARLRERLVTLGYQQVITYSFVEPELMASVQPSPPPVPLQNPISADMSVMRTSLWPGLISTLKYNVNRQQPRVRIFETGQIFLRREGDHEQTIRQPEMLAGLVYGSRQPAEWSQGREAVDYFDLKGDLETLLALTGHGDAFTFESAHHPALHSGQSARVVLNGRHVGHIGALSPQLQRELDLSQRVFVFEIELDSLLSATVPQFSPLSRFPEVSRDLAVVLDQQVTSGALREYLQAEAGEFLVGLRIFDVFQGDALGKNKKSVALGLTWQHPSRTLGDDDINVIIERCVKGLEDKFNAKLRK</sequence>